<evidence type="ECO:0000313" key="2">
    <source>
        <dbReference type="EMBL" id="CDH46808.1"/>
    </source>
</evidence>
<dbReference type="PANTHER" id="PTHR36174:SF1">
    <property type="entry name" value="LIPID II:GLYCINE GLYCYLTRANSFERASE"/>
    <property type="match status" value="1"/>
</dbReference>
<organism evidence="2 3">
    <name type="scientific">Candidatus Contendobacter odensis Run_B_J11</name>
    <dbReference type="NCBI Taxonomy" id="1400861"/>
    <lineage>
        <taxon>Bacteria</taxon>
        <taxon>Pseudomonadati</taxon>
        <taxon>Pseudomonadota</taxon>
        <taxon>Gammaproteobacteria</taxon>
        <taxon>Candidatus Competibacteraceae</taxon>
        <taxon>Candidatus Contendibacter</taxon>
    </lineage>
</organism>
<dbReference type="InterPro" id="IPR050644">
    <property type="entry name" value="PG_Glycine_Bridge_Synth"/>
</dbReference>
<dbReference type="InterPro" id="IPR017469">
    <property type="entry name" value="PEP-CTERM_FemAB-rel"/>
</dbReference>
<evidence type="ECO:0000259" key="1">
    <source>
        <dbReference type="Pfam" id="PF13480"/>
    </source>
</evidence>
<dbReference type="PANTHER" id="PTHR36174">
    <property type="entry name" value="LIPID II:GLYCINE GLYCYLTRANSFERASE"/>
    <property type="match status" value="1"/>
</dbReference>
<dbReference type="Proteomes" id="UP000019184">
    <property type="component" value="Unassembled WGS sequence"/>
</dbReference>
<dbReference type="Pfam" id="PF13480">
    <property type="entry name" value="Acetyltransf_6"/>
    <property type="match status" value="1"/>
</dbReference>
<dbReference type="InterPro" id="IPR016181">
    <property type="entry name" value="Acyl_CoA_acyltransferase"/>
</dbReference>
<comment type="caution">
    <text evidence="2">The sequence shown here is derived from an EMBL/GenBank/DDBJ whole genome shotgun (WGS) entry which is preliminary data.</text>
</comment>
<dbReference type="RefSeq" id="WP_034435525.1">
    <property type="nucleotide sequence ID" value="NZ_CBTK010000278.1"/>
</dbReference>
<keyword evidence="3" id="KW-1185">Reference proteome</keyword>
<dbReference type="AlphaFoldDB" id="A0A7U7J5R7"/>
<sequence length="346" mass="39131">MSAALQMQIRRLDAADTARWDAFVTACPEATFFHRAGWAEVLRLAFGHNAHFLYAEADGVIQGVLPLGHIRSRLFGNALISTPFCVLGGAVGDEAARVILEQAAIDLARSLRVDALELRHSQPRHPDWPAKRDLYVNFRKAIDPDPEVNLKAIPRKQRAMVRKGIEAGLQGEIDEGVDRLYVAYSESVRNLGTPVFSRRYFQTLKAVFGADCEVLTVTHHRQTVASVMSFYFRDQVLPYYGGGTALARDLKGNDFMYWEVMRRACERGVRVFDYGRSKIGTGSYSFKKNWGFTPEPLHYEFQLVTATELPDINPLNPKYRLFIEAWKRLPLPVSRWIGPLLSRSLG</sequence>
<dbReference type="EMBL" id="CBTK010000278">
    <property type="protein sequence ID" value="CDH46808.1"/>
    <property type="molecule type" value="Genomic_DNA"/>
</dbReference>
<reference evidence="2 3" key="1">
    <citation type="journal article" date="2014" name="ISME J.">
        <title>Candidatus Competibacter-lineage genomes retrieved from metagenomes reveal functional metabolic diversity.</title>
        <authorList>
            <person name="McIlroy S.J."/>
            <person name="Albertsen M."/>
            <person name="Andresen E.K."/>
            <person name="Saunders A.M."/>
            <person name="Kristiansen R."/>
            <person name="Stokholm-Bjerregaard M."/>
            <person name="Nielsen K.L."/>
            <person name="Nielsen P.H."/>
        </authorList>
    </citation>
    <scope>NUCLEOTIDE SEQUENCE [LARGE SCALE GENOMIC DNA]</scope>
    <source>
        <strain evidence="2 3">Run_B_J11</strain>
    </source>
</reference>
<protein>
    <submittedName>
        <fullName evidence="2">FemAB-related protein, PEP-CTERM system-associated</fullName>
    </submittedName>
</protein>
<dbReference type="InterPro" id="IPR038740">
    <property type="entry name" value="BioF2-like_GNAT_dom"/>
</dbReference>
<feature type="domain" description="BioF2-like acetyltransferase" evidence="1">
    <location>
        <begin position="156"/>
        <end position="287"/>
    </location>
</feature>
<dbReference type="SUPFAM" id="SSF55729">
    <property type="entry name" value="Acyl-CoA N-acyltransferases (Nat)"/>
    <property type="match status" value="2"/>
</dbReference>
<name>A0A7U7J5R7_9GAMM</name>
<dbReference type="Gene3D" id="3.40.630.30">
    <property type="match status" value="1"/>
</dbReference>
<gene>
    <name evidence="2" type="ORF">BN874_610019</name>
</gene>
<accession>A0A7U7J5R7</accession>
<dbReference type="NCBIfam" id="TIGR03019">
    <property type="entry name" value="pepcterm_femAB"/>
    <property type="match status" value="1"/>
</dbReference>
<proteinExistence type="predicted"/>
<dbReference type="OrthoDB" id="9773932at2"/>
<evidence type="ECO:0000313" key="3">
    <source>
        <dbReference type="Proteomes" id="UP000019184"/>
    </source>
</evidence>